<gene>
    <name evidence="8" type="ORF">BDA99DRAFT_556853</name>
</gene>
<name>A0AAD5K6D8_9FUNG</name>
<dbReference type="InterPro" id="IPR027417">
    <property type="entry name" value="P-loop_NTPase"/>
</dbReference>
<dbReference type="Pfam" id="PF01926">
    <property type="entry name" value="MMR_HSR1"/>
    <property type="match status" value="1"/>
</dbReference>
<dbReference type="PANTHER" id="PTHR47560:SF1">
    <property type="entry name" value="EXPRESSED PROTEIN"/>
    <property type="match status" value="1"/>
</dbReference>
<dbReference type="GO" id="GO:0046872">
    <property type="term" value="F:metal ion binding"/>
    <property type="evidence" value="ECO:0007669"/>
    <property type="project" value="UniProtKB-KW"/>
</dbReference>
<sequence>MSTLSNRQRFNQIQPPQKLYEKLERLGFGSLRPTKRYAWKNKKIAPVTTTTTAKAAAFQNYEPKEPEYKFPLLSFFAGAKTPASFPPEDLGEIAVVGRSNVGKSSLLNTLAGTTIVRVSDKPGLTQQMNFFTVGKLFYMVDMPGYGFALVDDEERQQWRQLMEDYISNRKTLKRVYMVIDARHGLKVADLDFLRMLDRKKVKFQIVMTKSDIPVLPQLARRIITVQDGLKGFRNAIQDVLVVSSKTGAGINQMRKEILFLMGHLKSKEFYK</sequence>
<evidence type="ECO:0000256" key="1">
    <source>
        <dbReference type="ARBA" id="ARBA00001946"/>
    </source>
</evidence>
<dbReference type="InterPro" id="IPR006073">
    <property type="entry name" value="GTP-bd"/>
</dbReference>
<protein>
    <submittedName>
        <fullName evidence="8">P-loop containing nucleoside triphosphate hydrolase protein</fullName>
    </submittedName>
</protein>
<evidence type="ECO:0000313" key="9">
    <source>
        <dbReference type="Proteomes" id="UP001209540"/>
    </source>
</evidence>
<dbReference type="InterPro" id="IPR005225">
    <property type="entry name" value="Small_GTP-bd"/>
</dbReference>
<dbReference type="NCBIfam" id="TIGR03598">
    <property type="entry name" value="GTPase_YsxC"/>
    <property type="match status" value="1"/>
</dbReference>
<evidence type="ECO:0000256" key="5">
    <source>
        <dbReference type="ARBA" id="ARBA00022842"/>
    </source>
</evidence>
<dbReference type="EMBL" id="JAIXMP010000006">
    <property type="protein sequence ID" value="KAI9271627.1"/>
    <property type="molecule type" value="Genomic_DNA"/>
</dbReference>
<dbReference type="GO" id="GO:0016787">
    <property type="term" value="F:hydrolase activity"/>
    <property type="evidence" value="ECO:0007669"/>
    <property type="project" value="UniProtKB-KW"/>
</dbReference>
<dbReference type="CDD" id="cd01876">
    <property type="entry name" value="YihA_EngB"/>
    <property type="match status" value="1"/>
</dbReference>
<dbReference type="Gene3D" id="3.40.50.300">
    <property type="entry name" value="P-loop containing nucleotide triphosphate hydrolases"/>
    <property type="match status" value="1"/>
</dbReference>
<dbReference type="GO" id="GO:0005525">
    <property type="term" value="F:GTP binding"/>
    <property type="evidence" value="ECO:0007669"/>
    <property type="project" value="UniProtKB-KW"/>
</dbReference>
<reference evidence="8" key="1">
    <citation type="journal article" date="2022" name="IScience">
        <title>Evolution of zygomycete secretomes and the origins of terrestrial fungal ecologies.</title>
        <authorList>
            <person name="Chang Y."/>
            <person name="Wang Y."/>
            <person name="Mondo S."/>
            <person name="Ahrendt S."/>
            <person name="Andreopoulos W."/>
            <person name="Barry K."/>
            <person name="Beard J."/>
            <person name="Benny G.L."/>
            <person name="Blankenship S."/>
            <person name="Bonito G."/>
            <person name="Cuomo C."/>
            <person name="Desiro A."/>
            <person name="Gervers K.A."/>
            <person name="Hundley H."/>
            <person name="Kuo A."/>
            <person name="LaButti K."/>
            <person name="Lang B.F."/>
            <person name="Lipzen A."/>
            <person name="O'Donnell K."/>
            <person name="Pangilinan J."/>
            <person name="Reynolds N."/>
            <person name="Sandor L."/>
            <person name="Smith M.E."/>
            <person name="Tsang A."/>
            <person name="Grigoriev I.V."/>
            <person name="Stajich J.E."/>
            <person name="Spatafora J.W."/>
        </authorList>
    </citation>
    <scope>NUCLEOTIDE SEQUENCE</scope>
    <source>
        <strain evidence="8">RSA 2281</strain>
    </source>
</reference>
<evidence type="ECO:0000256" key="6">
    <source>
        <dbReference type="ARBA" id="ARBA00023134"/>
    </source>
</evidence>
<comment type="similarity">
    <text evidence="2">Belongs to the TRAFAC class TrmE-Era-EngA-EngB-Septin-like GTPase superfamily. EngB GTPase family.</text>
</comment>
<dbReference type="PANTHER" id="PTHR47560">
    <property type="entry name" value="EXPRESSED PROTEIN"/>
    <property type="match status" value="1"/>
</dbReference>
<comment type="cofactor">
    <cofactor evidence="1">
        <name>Mg(2+)</name>
        <dbReference type="ChEBI" id="CHEBI:18420"/>
    </cofactor>
</comment>
<dbReference type="InterPro" id="IPR019987">
    <property type="entry name" value="GTP-bd_ribosome_bio_YsxC"/>
</dbReference>
<accession>A0AAD5K6D8</accession>
<keyword evidence="3" id="KW-0479">Metal-binding</keyword>
<dbReference type="PROSITE" id="PS51706">
    <property type="entry name" value="G_ENGB"/>
    <property type="match status" value="1"/>
</dbReference>
<keyword evidence="4" id="KW-0547">Nucleotide-binding</keyword>
<evidence type="ECO:0000256" key="4">
    <source>
        <dbReference type="ARBA" id="ARBA00022741"/>
    </source>
</evidence>
<dbReference type="AlphaFoldDB" id="A0AAD5K6D8"/>
<keyword evidence="8" id="KW-0378">Hydrolase</keyword>
<proteinExistence type="inferred from homology"/>
<dbReference type="NCBIfam" id="TIGR00231">
    <property type="entry name" value="small_GTP"/>
    <property type="match status" value="1"/>
</dbReference>
<dbReference type="HAMAP" id="MF_00321">
    <property type="entry name" value="GTPase_EngB"/>
    <property type="match status" value="1"/>
</dbReference>
<evidence type="ECO:0000256" key="3">
    <source>
        <dbReference type="ARBA" id="ARBA00022723"/>
    </source>
</evidence>
<evidence type="ECO:0000259" key="7">
    <source>
        <dbReference type="PROSITE" id="PS51706"/>
    </source>
</evidence>
<dbReference type="Proteomes" id="UP001209540">
    <property type="component" value="Unassembled WGS sequence"/>
</dbReference>
<keyword evidence="6" id="KW-0342">GTP-binding</keyword>
<dbReference type="SUPFAM" id="SSF52540">
    <property type="entry name" value="P-loop containing nucleoside triphosphate hydrolases"/>
    <property type="match status" value="1"/>
</dbReference>
<evidence type="ECO:0000313" key="8">
    <source>
        <dbReference type="EMBL" id="KAI9271627.1"/>
    </source>
</evidence>
<comment type="caution">
    <text evidence="8">The sequence shown here is derived from an EMBL/GenBank/DDBJ whole genome shotgun (WGS) entry which is preliminary data.</text>
</comment>
<evidence type="ECO:0000256" key="2">
    <source>
        <dbReference type="ARBA" id="ARBA00009638"/>
    </source>
</evidence>
<dbReference type="InterPro" id="IPR030393">
    <property type="entry name" value="G_ENGB_dom"/>
</dbReference>
<organism evidence="8 9">
    <name type="scientific">Phascolomyces articulosus</name>
    <dbReference type="NCBI Taxonomy" id="60185"/>
    <lineage>
        <taxon>Eukaryota</taxon>
        <taxon>Fungi</taxon>
        <taxon>Fungi incertae sedis</taxon>
        <taxon>Mucoromycota</taxon>
        <taxon>Mucoromycotina</taxon>
        <taxon>Mucoromycetes</taxon>
        <taxon>Mucorales</taxon>
        <taxon>Lichtheimiaceae</taxon>
        <taxon>Phascolomyces</taxon>
    </lineage>
</organism>
<feature type="domain" description="EngB-type G" evidence="7">
    <location>
        <begin position="89"/>
        <end position="263"/>
    </location>
</feature>
<reference evidence="8" key="2">
    <citation type="submission" date="2023-02" db="EMBL/GenBank/DDBJ databases">
        <authorList>
            <consortium name="DOE Joint Genome Institute"/>
            <person name="Mondo S.J."/>
            <person name="Chang Y."/>
            <person name="Wang Y."/>
            <person name="Ahrendt S."/>
            <person name="Andreopoulos W."/>
            <person name="Barry K."/>
            <person name="Beard J."/>
            <person name="Benny G.L."/>
            <person name="Blankenship S."/>
            <person name="Bonito G."/>
            <person name="Cuomo C."/>
            <person name="Desiro A."/>
            <person name="Gervers K.A."/>
            <person name="Hundley H."/>
            <person name="Kuo A."/>
            <person name="LaButti K."/>
            <person name="Lang B.F."/>
            <person name="Lipzen A."/>
            <person name="O'Donnell K."/>
            <person name="Pangilinan J."/>
            <person name="Reynolds N."/>
            <person name="Sandor L."/>
            <person name="Smith M.W."/>
            <person name="Tsang A."/>
            <person name="Grigoriev I.V."/>
            <person name="Stajich J.E."/>
            <person name="Spatafora J.W."/>
        </authorList>
    </citation>
    <scope>NUCLEOTIDE SEQUENCE</scope>
    <source>
        <strain evidence="8">RSA 2281</strain>
    </source>
</reference>
<keyword evidence="9" id="KW-1185">Reference proteome</keyword>
<keyword evidence="5" id="KW-0460">Magnesium</keyword>